<dbReference type="EMBL" id="ADKM02000086">
    <property type="protein sequence ID" value="EGC02788.1"/>
    <property type="molecule type" value="Genomic_DNA"/>
</dbReference>
<organism evidence="1 2">
    <name type="scientific">Ruminococcus albus 8</name>
    <dbReference type="NCBI Taxonomy" id="246199"/>
    <lineage>
        <taxon>Bacteria</taxon>
        <taxon>Bacillati</taxon>
        <taxon>Bacillota</taxon>
        <taxon>Clostridia</taxon>
        <taxon>Eubacteriales</taxon>
        <taxon>Oscillospiraceae</taxon>
        <taxon>Ruminococcus</taxon>
    </lineage>
</organism>
<proteinExistence type="predicted"/>
<sequence>MFFGKTIVKANGNAVIALFGMSIYKNVYDKIFIDHIEICMENPLTKCYKNDKMNM</sequence>
<accession>E9SD14</accession>
<evidence type="ECO:0000313" key="2">
    <source>
        <dbReference type="Proteomes" id="UP000004259"/>
    </source>
</evidence>
<protein>
    <submittedName>
        <fullName evidence="1">Uncharacterized protein</fullName>
    </submittedName>
</protein>
<name>E9SD14_RUMAL</name>
<keyword evidence="2" id="KW-1185">Reference proteome</keyword>
<comment type="caution">
    <text evidence="1">The sequence shown here is derived from an EMBL/GenBank/DDBJ whole genome shotgun (WGS) entry which is preliminary data.</text>
</comment>
<dbReference type="Proteomes" id="UP000004259">
    <property type="component" value="Unassembled WGS sequence"/>
</dbReference>
<gene>
    <name evidence="1" type="ORF">CUS_6026</name>
</gene>
<dbReference type="STRING" id="246199.CUS_6026"/>
<reference evidence="1 2" key="1">
    <citation type="submission" date="2011-02" db="EMBL/GenBank/DDBJ databases">
        <authorList>
            <person name="Nelson K.E."/>
            <person name="Sutton G."/>
            <person name="Torralba M."/>
            <person name="Durkin S."/>
            <person name="Harkins D."/>
            <person name="Montgomery R."/>
            <person name="Ziemer C."/>
            <person name="Klaassens E."/>
            <person name="Ocuiv P."/>
            <person name="Morrison M."/>
        </authorList>
    </citation>
    <scope>NUCLEOTIDE SEQUENCE [LARGE SCALE GENOMIC DNA]</scope>
    <source>
        <strain evidence="1 2">8</strain>
    </source>
</reference>
<evidence type="ECO:0000313" key="1">
    <source>
        <dbReference type="EMBL" id="EGC02788.1"/>
    </source>
</evidence>
<dbReference type="AlphaFoldDB" id="E9SD14"/>